<organism evidence="7 8">
    <name type="scientific">Mytilus edulis</name>
    <name type="common">Blue mussel</name>
    <dbReference type="NCBI Taxonomy" id="6550"/>
    <lineage>
        <taxon>Eukaryota</taxon>
        <taxon>Metazoa</taxon>
        <taxon>Spiralia</taxon>
        <taxon>Lophotrochozoa</taxon>
        <taxon>Mollusca</taxon>
        <taxon>Bivalvia</taxon>
        <taxon>Autobranchia</taxon>
        <taxon>Pteriomorphia</taxon>
        <taxon>Mytilida</taxon>
        <taxon>Mytiloidea</taxon>
        <taxon>Mytilidae</taxon>
        <taxon>Mytilinae</taxon>
        <taxon>Mytilus</taxon>
    </lineage>
</organism>
<feature type="region of interest" description="Disordered" evidence="5">
    <location>
        <begin position="514"/>
        <end position="542"/>
    </location>
</feature>
<evidence type="ECO:0000256" key="1">
    <source>
        <dbReference type="ARBA" id="ARBA00022723"/>
    </source>
</evidence>
<evidence type="ECO:0000256" key="3">
    <source>
        <dbReference type="ARBA" id="ARBA00022833"/>
    </source>
</evidence>
<evidence type="ECO:0000256" key="4">
    <source>
        <dbReference type="PROSITE-ProRule" id="PRU00146"/>
    </source>
</evidence>
<feature type="compositionally biased region" description="Polar residues" evidence="5">
    <location>
        <begin position="354"/>
        <end position="382"/>
    </location>
</feature>
<dbReference type="Proteomes" id="UP000683360">
    <property type="component" value="Unassembled WGS sequence"/>
</dbReference>
<keyword evidence="3" id="KW-0862">Zinc</keyword>
<feature type="compositionally biased region" description="Basic residues" evidence="5">
    <location>
        <begin position="518"/>
        <end position="530"/>
    </location>
</feature>
<evidence type="ECO:0000313" key="8">
    <source>
        <dbReference type="Proteomes" id="UP000683360"/>
    </source>
</evidence>
<dbReference type="SMART" id="SM00249">
    <property type="entry name" value="PHD"/>
    <property type="match status" value="1"/>
</dbReference>
<evidence type="ECO:0000259" key="6">
    <source>
        <dbReference type="PROSITE" id="PS50016"/>
    </source>
</evidence>
<gene>
    <name evidence="7" type="ORF">MEDL_50544</name>
</gene>
<keyword evidence="8" id="KW-1185">Reference proteome</keyword>
<dbReference type="AlphaFoldDB" id="A0A8S3TW14"/>
<dbReference type="InterPro" id="IPR011011">
    <property type="entry name" value="Znf_FYVE_PHD"/>
</dbReference>
<evidence type="ECO:0000256" key="5">
    <source>
        <dbReference type="SAM" id="MobiDB-lite"/>
    </source>
</evidence>
<feature type="domain" description="PHD-type" evidence="6">
    <location>
        <begin position="221"/>
        <end position="278"/>
    </location>
</feature>
<reference evidence="7" key="1">
    <citation type="submission" date="2021-03" db="EMBL/GenBank/DDBJ databases">
        <authorList>
            <person name="Bekaert M."/>
        </authorList>
    </citation>
    <scope>NUCLEOTIDE SEQUENCE</scope>
</reference>
<name>A0A8S3TW14_MYTED</name>
<dbReference type="InterPro" id="IPR001965">
    <property type="entry name" value="Znf_PHD"/>
</dbReference>
<dbReference type="SUPFAM" id="SSF57903">
    <property type="entry name" value="FYVE/PHD zinc finger"/>
    <property type="match status" value="1"/>
</dbReference>
<feature type="region of interest" description="Disordered" evidence="5">
    <location>
        <begin position="324"/>
        <end position="382"/>
    </location>
</feature>
<comment type="caution">
    <text evidence="7">The sequence shown here is derived from an EMBL/GenBank/DDBJ whole genome shotgun (WGS) entry which is preliminary data.</text>
</comment>
<protein>
    <recommendedName>
        <fullName evidence="6">PHD-type domain-containing protein</fullName>
    </recommendedName>
</protein>
<dbReference type="EMBL" id="CAJPWZ010002415">
    <property type="protein sequence ID" value="CAG2238129.1"/>
    <property type="molecule type" value="Genomic_DNA"/>
</dbReference>
<sequence>MRRRSNRVKSKKMVYTPVKTINNQCKGNSKTSKIYVDYELNKNKAMSNKLEASERTLTVVPEYKSGNLVLTFSAAAYEEFRIVTKNVLLSSDLHINQTNTTDKSGAIVSESLNVTKSRKKIFVLNFYNSTSRVLLNGNQNHIIDFVSSQLSDILLILDRNKDFMNLNAKIREYCKCFLNKSKCQDSNIEPTKDCDPEPSACYSDLPITYDINCSDNENDENSICPTCLLLCETDSKAVECDSCSFWVHYECENITSEEIKHLEENSKIEYICKGCVKLRNDHAINNQTPKTVTKTYSALNNSASNQIVSKQTLHNDTSTCMNIADNSNKNSDERTMHSPNTHVKRNIQLKVNKLPTQSTDKSPVKVQTQKQSSPSKFNIQNSSSIQDEEISHLKTKLARSEKLLKTKDSQFCKLDSEMNTLKKELATNRAYTVKLEQDIIDLETSLRIQKQKNGVYTRKESHNGDEYARDQNEDLKSWVLEQRIKTLEFDAIKQDNKISNLSDKLMDLKIDLMSHGNQSRRPHRQKRSNRHNNEINEPEMTI</sequence>
<proteinExistence type="predicted"/>
<keyword evidence="2 4" id="KW-0863">Zinc-finger</keyword>
<evidence type="ECO:0000256" key="2">
    <source>
        <dbReference type="ARBA" id="ARBA00022771"/>
    </source>
</evidence>
<accession>A0A8S3TW14</accession>
<dbReference type="InterPro" id="IPR013083">
    <property type="entry name" value="Znf_RING/FYVE/PHD"/>
</dbReference>
<dbReference type="GO" id="GO:0008270">
    <property type="term" value="F:zinc ion binding"/>
    <property type="evidence" value="ECO:0007669"/>
    <property type="project" value="UniProtKB-KW"/>
</dbReference>
<keyword evidence="1" id="KW-0479">Metal-binding</keyword>
<evidence type="ECO:0000313" key="7">
    <source>
        <dbReference type="EMBL" id="CAG2238129.1"/>
    </source>
</evidence>
<dbReference type="Gene3D" id="3.30.40.10">
    <property type="entry name" value="Zinc/RING finger domain, C3HC4 (zinc finger)"/>
    <property type="match status" value="1"/>
</dbReference>
<dbReference type="OrthoDB" id="10483333at2759"/>
<dbReference type="PROSITE" id="PS50016">
    <property type="entry name" value="ZF_PHD_2"/>
    <property type="match status" value="1"/>
</dbReference>
<dbReference type="InterPro" id="IPR019787">
    <property type="entry name" value="Znf_PHD-finger"/>
</dbReference>